<feature type="region of interest" description="Disordered" evidence="2">
    <location>
        <begin position="70"/>
        <end position="111"/>
    </location>
</feature>
<protein>
    <submittedName>
        <fullName evidence="3">Uncharacterized protein</fullName>
    </submittedName>
</protein>
<name>A0A0D1Y042_ANEMI</name>
<evidence type="ECO:0000313" key="6">
    <source>
        <dbReference type="Proteomes" id="UP000182836"/>
    </source>
</evidence>
<evidence type="ECO:0000256" key="2">
    <source>
        <dbReference type="SAM" id="MobiDB-lite"/>
    </source>
</evidence>
<dbReference type="AlphaFoldDB" id="A0A0D1Y042"/>
<keyword evidence="1" id="KW-0175">Coiled coil</keyword>
<dbReference type="RefSeq" id="WP_043064921.1">
    <property type="nucleotide sequence ID" value="NZ_CCMI01000031.1"/>
</dbReference>
<feature type="coiled-coil region" evidence="1">
    <location>
        <begin position="17"/>
        <end position="44"/>
    </location>
</feature>
<keyword evidence="5" id="KW-1185">Reference proteome</keyword>
<sequence length="111" mass="12938">MKVPIDAQTITALLPPDKKEKERINRIQRRIDEIDKEIKALRNNSSINPKQKIRMISQLYMEKVALQKELRKEATPSEKKTDRPENPNAKPLKERKVAEDPNKPLAINFKV</sequence>
<dbReference type="PATRIC" id="fig|47500.8.peg.5302"/>
<evidence type="ECO:0000313" key="5">
    <source>
        <dbReference type="Proteomes" id="UP000037269"/>
    </source>
</evidence>
<accession>A0A0D1Y042</accession>
<evidence type="ECO:0000313" key="4">
    <source>
        <dbReference type="EMBL" id="SDI39725.1"/>
    </source>
</evidence>
<dbReference type="EMBL" id="FNED01000003">
    <property type="protein sequence ID" value="SDI39725.1"/>
    <property type="molecule type" value="Genomic_DNA"/>
</dbReference>
<dbReference type="EMBL" id="LGUG01000004">
    <property type="protein sequence ID" value="KON95848.1"/>
    <property type="molecule type" value="Genomic_DNA"/>
</dbReference>
<proteinExistence type="predicted"/>
<dbReference type="GeneID" id="42305625"/>
<dbReference type="OrthoDB" id="9930459at2"/>
<dbReference type="Proteomes" id="UP000037269">
    <property type="component" value="Unassembled WGS sequence"/>
</dbReference>
<feature type="compositionally biased region" description="Basic and acidic residues" evidence="2">
    <location>
        <begin position="70"/>
        <end position="102"/>
    </location>
</feature>
<dbReference type="Proteomes" id="UP000182836">
    <property type="component" value="Unassembled WGS sequence"/>
</dbReference>
<organism evidence="3 5">
    <name type="scientific">Aneurinibacillus migulanus</name>
    <name type="common">Bacillus migulanus</name>
    <dbReference type="NCBI Taxonomy" id="47500"/>
    <lineage>
        <taxon>Bacteria</taxon>
        <taxon>Bacillati</taxon>
        <taxon>Bacillota</taxon>
        <taxon>Bacilli</taxon>
        <taxon>Bacillales</taxon>
        <taxon>Paenibacillaceae</taxon>
        <taxon>Aneurinibacillus group</taxon>
        <taxon>Aneurinibacillus</taxon>
    </lineage>
</organism>
<reference evidence="4 6" key="2">
    <citation type="submission" date="2016-10" db="EMBL/GenBank/DDBJ databases">
        <authorList>
            <person name="de Groot N.N."/>
        </authorList>
    </citation>
    <scope>NUCLEOTIDE SEQUENCE [LARGE SCALE GENOMIC DNA]</scope>
    <source>
        <strain evidence="4 6">DSM 2895</strain>
    </source>
</reference>
<gene>
    <name evidence="3" type="ORF">AF333_10485</name>
    <name evidence="4" type="ORF">SAMN04487909_103330</name>
</gene>
<evidence type="ECO:0000256" key="1">
    <source>
        <dbReference type="SAM" id="Coils"/>
    </source>
</evidence>
<reference evidence="3 5" key="1">
    <citation type="submission" date="2015-07" db="EMBL/GenBank/DDBJ databases">
        <title>Fjat-14205 dsm 2895.</title>
        <authorList>
            <person name="Liu B."/>
            <person name="Wang J."/>
            <person name="Zhu Y."/>
            <person name="Liu G."/>
            <person name="Chen Q."/>
            <person name="Chen Z."/>
            <person name="Lan J."/>
            <person name="Che J."/>
            <person name="Ge C."/>
            <person name="Shi H."/>
            <person name="Pan Z."/>
            <person name="Liu X."/>
        </authorList>
    </citation>
    <scope>NUCLEOTIDE SEQUENCE [LARGE SCALE GENOMIC DNA]</scope>
    <source>
        <strain evidence="3 5">DSM 2895</strain>
    </source>
</reference>
<evidence type="ECO:0000313" key="3">
    <source>
        <dbReference type="EMBL" id="KON95848.1"/>
    </source>
</evidence>